<dbReference type="EMBL" id="LR798334">
    <property type="protein sequence ID" value="CAB5224421.1"/>
    <property type="molecule type" value="Genomic_DNA"/>
</dbReference>
<evidence type="ECO:0000313" key="2">
    <source>
        <dbReference type="EMBL" id="CAB5224421.1"/>
    </source>
</evidence>
<organism evidence="2">
    <name type="scientific">uncultured Caudovirales phage</name>
    <dbReference type="NCBI Taxonomy" id="2100421"/>
    <lineage>
        <taxon>Viruses</taxon>
        <taxon>Duplodnaviria</taxon>
        <taxon>Heunggongvirae</taxon>
        <taxon>Uroviricota</taxon>
        <taxon>Caudoviricetes</taxon>
        <taxon>Peduoviridae</taxon>
        <taxon>Maltschvirus</taxon>
        <taxon>Maltschvirus maltsch</taxon>
    </lineage>
</organism>
<gene>
    <name evidence="2" type="ORF">UFOVP735_74</name>
</gene>
<feature type="region of interest" description="Disordered" evidence="1">
    <location>
        <begin position="1"/>
        <end position="27"/>
    </location>
</feature>
<proteinExistence type="predicted"/>
<protein>
    <submittedName>
        <fullName evidence="2">Uncharacterized protein</fullName>
    </submittedName>
</protein>
<reference evidence="2" key="1">
    <citation type="submission" date="2020-05" db="EMBL/GenBank/DDBJ databases">
        <authorList>
            <person name="Chiriac C."/>
            <person name="Salcher M."/>
            <person name="Ghai R."/>
            <person name="Kavagutti S V."/>
        </authorList>
    </citation>
    <scope>NUCLEOTIDE SEQUENCE</scope>
</reference>
<feature type="compositionally biased region" description="Polar residues" evidence="1">
    <location>
        <begin position="1"/>
        <end position="15"/>
    </location>
</feature>
<evidence type="ECO:0000256" key="1">
    <source>
        <dbReference type="SAM" id="MobiDB-lite"/>
    </source>
</evidence>
<accession>A0A6J7X1L4</accession>
<name>A0A6J7X1L4_9CAUD</name>
<sequence length="46" mass="4954">MPLKKGTSQKTISENISREIKSGRPQKQAIAIALSAAGKSKKDTKK</sequence>